<reference evidence="7" key="1">
    <citation type="journal article" date="2020" name="mSystems">
        <title>Genome- and Community-Level Interaction Insights into Carbon Utilization and Element Cycling Functions of Hydrothermarchaeota in Hydrothermal Sediment.</title>
        <authorList>
            <person name="Zhou Z."/>
            <person name="Liu Y."/>
            <person name="Xu W."/>
            <person name="Pan J."/>
            <person name="Luo Z.H."/>
            <person name="Li M."/>
        </authorList>
    </citation>
    <scope>NUCLEOTIDE SEQUENCE [LARGE SCALE GENOMIC DNA]</scope>
    <source>
        <strain evidence="7">SpSt-1121</strain>
    </source>
</reference>
<organism evidence="7">
    <name type="scientific">Ignisphaera aggregans</name>
    <dbReference type="NCBI Taxonomy" id="334771"/>
    <lineage>
        <taxon>Archaea</taxon>
        <taxon>Thermoproteota</taxon>
        <taxon>Thermoprotei</taxon>
        <taxon>Desulfurococcales</taxon>
        <taxon>Desulfurococcaceae</taxon>
        <taxon>Ignisphaera</taxon>
    </lineage>
</organism>
<evidence type="ECO:0000256" key="4">
    <source>
        <dbReference type="ARBA" id="ARBA00022694"/>
    </source>
</evidence>
<evidence type="ECO:0000256" key="5">
    <source>
        <dbReference type="PIRSR" id="PIRSR017269-1"/>
    </source>
</evidence>
<dbReference type="Gene3D" id="3.40.50.150">
    <property type="entry name" value="Vaccinia Virus protein VP39"/>
    <property type="match status" value="1"/>
</dbReference>
<proteinExistence type="predicted"/>
<dbReference type="GO" id="GO:0160107">
    <property type="term" value="F:tRNA (adenine(58)-N1)-methyltransferase activity"/>
    <property type="evidence" value="ECO:0007669"/>
    <property type="project" value="InterPro"/>
</dbReference>
<keyword evidence="4" id="KW-0819">tRNA processing</keyword>
<dbReference type="PANTHER" id="PTHR12133">
    <property type="entry name" value="TRNA (ADENINE(58)-N(1))-METHYLTRANSFERASE"/>
    <property type="match status" value="1"/>
</dbReference>
<evidence type="ECO:0000259" key="6">
    <source>
        <dbReference type="Pfam" id="PF08704"/>
    </source>
</evidence>
<protein>
    <submittedName>
        <fullName evidence="7">tRNA (Adenine-N1)-methyltransferase</fullName>
    </submittedName>
</protein>
<dbReference type="PROSITE" id="PS51620">
    <property type="entry name" value="SAM_TRM61"/>
    <property type="match status" value="1"/>
</dbReference>
<feature type="binding site" evidence="5">
    <location>
        <position position="135"/>
    </location>
    <ligand>
        <name>S-adenosyl-L-methionine</name>
        <dbReference type="ChEBI" id="CHEBI:59789"/>
    </ligand>
</feature>
<keyword evidence="3 5" id="KW-0949">S-adenosyl-L-methionine</keyword>
<dbReference type="Pfam" id="PF08704">
    <property type="entry name" value="GCD14"/>
    <property type="match status" value="1"/>
</dbReference>
<evidence type="ECO:0000256" key="1">
    <source>
        <dbReference type="ARBA" id="ARBA00022603"/>
    </source>
</evidence>
<dbReference type="SUPFAM" id="SSF53335">
    <property type="entry name" value="S-adenosyl-L-methionine-dependent methyltransferases"/>
    <property type="match status" value="1"/>
</dbReference>
<dbReference type="PANTHER" id="PTHR12133:SF1">
    <property type="entry name" value="TRNA (ADENINE(58)-N(1))-METHYLTRANSFERASE, MITOCHONDRIAL"/>
    <property type="match status" value="1"/>
</dbReference>
<keyword evidence="1 7" id="KW-0489">Methyltransferase</keyword>
<feature type="binding site" evidence="5">
    <location>
        <position position="163"/>
    </location>
    <ligand>
        <name>S-adenosyl-L-methionine</name>
        <dbReference type="ChEBI" id="CHEBI:59789"/>
    </ligand>
</feature>
<dbReference type="CDD" id="cd02440">
    <property type="entry name" value="AdoMet_MTases"/>
    <property type="match status" value="1"/>
</dbReference>
<dbReference type="InterPro" id="IPR014816">
    <property type="entry name" value="tRNA_MeTrfase_Gcd14"/>
</dbReference>
<comment type="caution">
    <text evidence="7">The sequence shown here is derived from an EMBL/GenBank/DDBJ whole genome shotgun (WGS) entry which is preliminary data.</text>
</comment>
<dbReference type="EMBL" id="DRZI01000236">
    <property type="protein sequence ID" value="HHP82117.1"/>
    <property type="molecule type" value="Genomic_DNA"/>
</dbReference>
<dbReference type="GO" id="GO:0031515">
    <property type="term" value="C:tRNA (m1A) methyltransferase complex"/>
    <property type="evidence" value="ECO:0007669"/>
    <property type="project" value="InterPro"/>
</dbReference>
<dbReference type="PIRSF" id="PIRSF017269">
    <property type="entry name" value="GCD14"/>
    <property type="match status" value="1"/>
</dbReference>
<evidence type="ECO:0000313" key="7">
    <source>
        <dbReference type="EMBL" id="HHP82117.1"/>
    </source>
</evidence>
<dbReference type="Gene3D" id="3.10.330.20">
    <property type="match status" value="1"/>
</dbReference>
<accession>A0A7C5TIW4</accession>
<dbReference type="GO" id="GO:0030488">
    <property type="term" value="P:tRNA methylation"/>
    <property type="evidence" value="ECO:0007669"/>
    <property type="project" value="InterPro"/>
</dbReference>
<sequence>MTPGLSKDNIEYNNDVVIYIDRRRKRLLKVSKNKVFSSDKGNIRLDNIVGLYYGGKITTSLNINAWLLKPLLIDYLELGIKRVTQVIYIKDLGLISLLLGLSPGYKVLEIGVGTGNTTVVLANYVKPDGHVYGYELREEFLKVAELNLQMLNLRQYVTLKLKDAREDIDENDIDAAIVDIPDPWNVLNTLYNALKYSAPVVFFIPTMNQIMKLYEALNRHRGFIDVRCYETLMREIELANESIRPSTIMVGHTGYIVFARKVFKDADA</sequence>
<keyword evidence="2 7" id="KW-0808">Transferase</keyword>
<evidence type="ECO:0000256" key="3">
    <source>
        <dbReference type="ARBA" id="ARBA00022691"/>
    </source>
</evidence>
<dbReference type="InterPro" id="IPR029063">
    <property type="entry name" value="SAM-dependent_MTases_sf"/>
</dbReference>
<evidence type="ECO:0000256" key="2">
    <source>
        <dbReference type="ARBA" id="ARBA00022679"/>
    </source>
</evidence>
<feature type="domain" description="tRNA (adenine(58)-N(1))-methyltransferase catalytic subunit TRM61 C-terminal" evidence="6">
    <location>
        <begin position="81"/>
        <end position="239"/>
    </location>
</feature>
<name>A0A7C5TIW4_9CREN</name>
<feature type="binding site" evidence="5">
    <location>
        <position position="179"/>
    </location>
    <ligand>
        <name>S-adenosyl-L-methionine</name>
        <dbReference type="ChEBI" id="CHEBI:59789"/>
    </ligand>
</feature>
<dbReference type="AlphaFoldDB" id="A0A7C5TIW4"/>
<dbReference type="InterPro" id="IPR049470">
    <property type="entry name" value="TRM61_C"/>
</dbReference>
<gene>
    <name evidence="7" type="ORF">ENM84_05575</name>
</gene>